<evidence type="ECO:0000313" key="12">
    <source>
        <dbReference type="EMBL" id="EMR04120.1"/>
    </source>
</evidence>
<feature type="transmembrane region" description="Helical" evidence="7">
    <location>
        <begin position="169"/>
        <end position="193"/>
    </location>
</feature>
<dbReference type="GO" id="GO:0005886">
    <property type="term" value="C:plasma membrane"/>
    <property type="evidence" value="ECO:0007669"/>
    <property type="project" value="UniProtKB-SubCell"/>
</dbReference>
<dbReference type="Pfam" id="PF22571">
    <property type="entry name" value="LiaI-LiaF-TM_PspC"/>
    <property type="match status" value="1"/>
</dbReference>
<keyword evidence="3 7" id="KW-0812">Transmembrane</keyword>
<comment type="caution">
    <text evidence="12">The sequence shown here is derived from an EMBL/GenBank/DDBJ whole genome shotgun (WGS) entry which is preliminary data.</text>
</comment>
<evidence type="ECO:0000256" key="1">
    <source>
        <dbReference type="ARBA" id="ARBA00004162"/>
    </source>
</evidence>
<dbReference type="InterPro" id="IPR054321">
    <property type="entry name" value="PspC-rel_TM"/>
</dbReference>
<feature type="domain" description="Putative auto-transporter adhesin head GIN" evidence="9">
    <location>
        <begin position="627"/>
        <end position="814"/>
    </location>
</feature>
<dbReference type="Pfam" id="PF10988">
    <property type="entry name" value="DUF2807"/>
    <property type="match status" value="1"/>
</dbReference>
<evidence type="ECO:0000259" key="11">
    <source>
        <dbReference type="Pfam" id="PF22744"/>
    </source>
</evidence>
<feature type="domain" description="Phage shock protein PspC N-terminal" evidence="8">
    <location>
        <begin position="128"/>
        <end position="193"/>
    </location>
</feature>
<evidence type="ECO:0000259" key="8">
    <source>
        <dbReference type="Pfam" id="PF04024"/>
    </source>
</evidence>
<dbReference type="InterPro" id="IPR021255">
    <property type="entry name" value="DUF2807"/>
</dbReference>
<dbReference type="PANTHER" id="PTHR33885">
    <property type="entry name" value="PHAGE SHOCK PROTEIN C"/>
    <property type="match status" value="1"/>
</dbReference>
<sequence length="831" mass="91300">MKKSISINISGMLFNIEEDAYERLKLYLDEIKLYFASYDADGEIVTDIESRIAEIFYTKVSPSKQVITLGDVEALIAQMGNIQDFAAVEATFEEPQARTSTHTSSSTYSNTAAGSGPAAEPAASNRGRRLYRDESRKVIGGVAAGIAHYLRIDPMWIRLLLVGFMAFDVFLTLALSSSALVVAYIILWIALPVSNELVEDKKYKKMYRNPDDKVLAGVAGGLAAYFGVDVVLIRILFVLLFVFGGSGFLIYVILWISMPLAKTLTDRMQMQGEPVTLSNIEHQIKKNLNLKEDEEESFGVRMLLFPFRLVATLFSIGAQGVKSFLSFLGEAIRVVSGFALSLGGFVALLAIVVIATVVMGSFPDTYAHISEISVPLNLLRNTLPSPLLLASFGLVAIPVFFVLMIGIGLLARRWVLGTGPSWALAGLWLIALISTAAMAPEVAMNYRTEGYYESKATFAADSSQTLVLRMENGHWKDFNNIDLTIKGTPEGSVLLEQKIWARGATDEEAREHAQLASYPVVQKGNTLLFADQLQLPDNKPFYAQHAKATLYIPYGQAFSMEWGMRKILYNTLTPWGYRTEDLGDNLFAFNQQGELECLTCPAERTQKARTQKEYSITQQGRILNYRDFSELQVGSHYQLTLVNGPDYKVEVSGKDKDLDQMEVEQKNGILSFFTEGWTGKLWNSSGHEQGKVKIFVSVPNLAGLYLSGASTAEVKLQQDQPLKVALSGASEMQGTLEVDQLEVDMSGSSELTLEGRCQTLKAELSGASQLMTDAFRALSATVDLGGASEARLWVTDRLAADVSGGSELAYKGRPATDFNKGRGAEINQLGD</sequence>
<feature type="transmembrane region" description="Helical" evidence="7">
    <location>
        <begin position="338"/>
        <end position="362"/>
    </location>
</feature>
<dbReference type="InterPro" id="IPR052027">
    <property type="entry name" value="PspC"/>
</dbReference>
<evidence type="ECO:0000256" key="4">
    <source>
        <dbReference type="ARBA" id="ARBA00022989"/>
    </source>
</evidence>
<dbReference type="OrthoDB" id="5772680at2"/>
<evidence type="ECO:0000259" key="9">
    <source>
        <dbReference type="Pfam" id="PF10988"/>
    </source>
</evidence>
<dbReference type="Gene3D" id="2.160.20.120">
    <property type="match status" value="1"/>
</dbReference>
<dbReference type="Proteomes" id="UP000011910">
    <property type="component" value="Unassembled WGS sequence"/>
</dbReference>
<dbReference type="PANTHER" id="PTHR33885:SF3">
    <property type="entry name" value="PHAGE SHOCK PROTEIN C"/>
    <property type="match status" value="1"/>
</dbReference>
<dbReference type="InterPro" id="IPR054319">
    <property type="entry name" value="PspC-rel_ToastRack"/>
</dbReference>
<dbReference type="InterPro" id="IPR007168">
    <property type="entry name" value="Phageshock_PspC_N"/>
</dbReference>
<gene>
    <name evidence="12" type="ORF">ADICEAN_00743</name>
</gene>
<organism evidence="12 13">
    <name type="scientific">Cesiribacter andamanensis AMV16</name>
    <dbReference type="NCBI Taxonomy" id="1279009"/>
    <lineage>
        <taxon>Bacteria</taxon>
        <taxon>Pseudomonadati</taxon>
        <taxon>Bacteroidota</taxon>
        <taxon>Cytophagia</taxon>
        <taxon>Cytophagales</taxon>
        <taxon>Cesiribacteraceae</taxon>
        <taxon>Cesiribacter</taxon>
    </lineage>
</organism>
<dbReference type="eggNOG" id="COG1983">
    <property type="taxonomic scope" value="Bacteria"/>
</dbReference>
<comment type="subcellular location">
    <subcellularLocation>
        <location evidence="1">Cell membrane</location>
        <topology evidence="1">Single-pass membrane protein</topology>
    </subcellularLocation>
</comment>
<evidence type="ECO:0000256" key="5">
    <source>
        <dbReference type="ARBA" id="ARBA00023136"/>
    </source>
</evidence>
<proteinExistence type="predicted"/>
<evidence type="ECO:0000256" key="6">
    <source>
        <dbReference type="SAM" id="MobiDB-lite"/>
    </source>
</evidence>
<name>M7NQX6_9BACT</name>
<accession>M7NQX6</accession>
<feature type="compositionally biased region" description="Low complexity" evidence="6">
    <location>
        <begin position="99"/>
        <end position="124"/>
    </location>
</feature>
<dbReference type="EMBL" id="AODQ01000011">
    <property type="protein sequence ID" value="EMR04120.1"/>
    <property type="molecule type" value="Genomic_DNA"/>
</dbReference>
<feature type="transmembrane region" description="Helical" evidence="7">
    <location>
        <begin position="239"/>
        <end position="261"/>
    </location>
</feature>
<reference evidence="12 13" key="1">
    <citation type="journal article" date="2013" name="Genome Announc.">
        <title>Draft Genome Sequence of Cesiribacter andamanensis Strain AMV16T, Isolated from a Soil Sample from a Mud Volcano in the Andaman Islands, India.</title>
        <authorList>
            <person name="Shivaji S."/>
            <person name="Ara S."/>
            <person name="Begum Z."/>
            <person name="Srinivas T.N."/>
            <person name="Singh A."/>
            <person name="Kumar Pinnaka A."/>
        </authorList>
    </citation>
    <scope>NUCLEOTIDE SEQUENCE [LARGE SCALE GENOMIC DNA]</scope>
    <source>
        <strain evidence="12 13">AMV16</strain>
    </source>
</reference>
<protein>
    <submittedName>
        <fullName evidence="12">DNA-binding transcriptional activator PspC</fullName>
    </submittedName>
</protein>
<dbReference type="GO" id="GO:0003677">
    <property type="term" value="F:DNA binding"/>
    <property type="evidence" value="ECO:0007669"/>
    <property type="project" value="UniProtKB-KW"/>
</dbReference>
<feature type="domain" description="Phage shock protein PspC N-terminal" evidence="8">
    <location>
        <begin position="204"/>
        <end position="260"/>
    </location>
</feature>
<feature type="region of interest" description="Disordered" evidence="6">
    <location>
        <begin position="96"/>
        <end position="128"/>
    </location>
</feature>
<keyword evidence="5 7" id="KW-0472">Membrane</keyword>
<evidence type="ECO:0000256" key="7">
    <source>
        <dbReference type="SAM" id="Phobius"/>
    </source>
</evidence>
<evidence type="ECO:0000313" key="13">
    <source>
        <dbReference type="Proteomes" id="UP000011910"/>
    </source>
</evidence>
<dbReference type="RefSeq" id="WP_009194149.1">
    <property type="nucleotide sequence ID" value="NZ_AODQ01000011.1"/>
</dbReference>
<keyword evidence="13" id="KW-1185">Reference proteome</keyword>
<feature type="domain" description="PspC-related ToastRack" evidence="11">
    <location>
        <begin position="476"/>
        <end position="602"/>
    </location>
</feature>
<feature type="transmembrane region" description="Helical" evidence="7">
    <location>
        <begin position="387"/>
        <end position="410"/>
    </location>
</feature>
<dbReference type="Pfam" id="PF22744">
    <property type="entry name" value="Toast-rack_PspC-Cterm"/>
    <property type="match status" value="1"/>
</dbReference>
<dbReference type="AlphaFoldDB" id="M7NQX6"/>
<feature type="domain" description="PspC-related transmembrane region" evidence="10">
    <location>
        <begin position="304"/>
        <end position="446"/>
    </location>
</feature>
<dbReference type="STRING" id="1279009.ADICEAN_00743"/>
<feature type="transmembrane region" description="Helical" evidence="7">
    <location>
        <begin position="214"/>
        <end position="233"/>
    </location>
</feature>
<keyword evidence="4 7" id="KW-1133">Transmembrane helix</keyword>
<evidence type="ECO:0000256" key="3">
    <source>
        <dbReference type="ARBA" id="ARBA00022692"/>
    </source>
</evidence>
<feature type="transmembrane region" description="Helical" evidence="7">
    <location>
        <begin position="138"/>
        <end position="157"/>
    </location>
</feature>
<keyword evidence="12" id="KW-0238">DNA-binding</keyword>
<evidence type="ECO:0000259" key="10">
    <source>
        <dbReference type="Pfam" id="PF22571"/>
    </source>
</evidence>
<evidence type="ECO:0000256" key="2">
    <source>
        <dbReference type="ARBA" id="ARBA00022475"/>
    </source>
</evidence>
<keyword evidence="2" id="KW-1003">Cell membrane</keyword>
<dbReference type="Pfam" id="PF04024">
    <property type="entry name" value="PspC"/>
    <property type="match status" value="2"/>
</dbReference>
<feature type="transmembrane region" description="Helical" evidence="7">
    <location>
        <begin position="422"/>
        <end position="439"/>
    </location>
</feature>